<proteinExistence type="predicted"/>
<keyword evidence="2" id="KW-1185">Reference proteome</keyword>
<organism evidence="1 2">
    <name type="scientific">Trachymyrmex septentrionalis</name>
    <dbReference type="NCBI Taxonomy" id="34720"/>
    <lineage>
        <taxon>Eukaryota</taxon>
        <taxon>Metazoa</taxon>
        <taxon>Ecdysozoa</taxon>
        <taxon>Arthropoda</taxon>
        <taxon>Hexapoda</taxon>
        <taxon>Insecta</taxon>
        <taxon>Pterygota</taxon>
        <taxon>Neoptera</taxon>
        <taxon>Endopterygota</taxon>
        <taxon>Hymenoptera</taxon>
        <taxon>Apocrita</taxon>
        <taxon>Aculeata</taxon>
        <taxon>Formicoidea</taxon>
        <taxon>Formicidae</taxon>
        <taxon>Myrmicinae</taxon>
        <taxon>Trachymyrmex</taxon>
    </lineage>
</organism>
<gene>
    <name evidence="1" type="ORF">ALC56_01726</name>
</gene>
<protein>
    <recommendedName>
        <fullName evidence="3">HAT C-terminal dimerisation domain-containing protein</fullName>
    </recommendedName>
</protein>
<dbReference type="EMBL" id="KQ981272">
    <property type="protein sequence ID" value="KYN43856.1"/>
    <property type="molecule type" value="Genomic_DNA"/>
</dbReference>
<accession>A0A195FTV0</accession>
<evidence type="ECO:0000313" key="1">
    <source>
        <dbReference type="EMBL" id="KYN43856.1"/>
    </source>
</evidence>
<dbReference type="STRING" id="34720.A0A195FTV0"/>
<evidence type="ECO:0000313" key="2">
    <source>
        <dbReference type="Proteomes" id="UP000078541"/>
    </source>
</evidence>
<evidence type="ECO:0008006" key="3">
    <source>
        <dbReference type="Google" id="ProtNLM"/>
    </source>
</evidence>
<sequence length="71" mass="8605">ILSYLEDKFKELDVLNLYPRIKQIFFKYNTLLPLSIPIERFFSCGHQILILHRNCLSDKMFKKLLFLKNKD</sequence>
<dbReference type="AlphaFoldDB" id="A0A195FTV0"/>
<reference evidence="1 2" key="1">
    <citation type="submission" date="2016-03" db="EMBL/GenBank/DDBJ databases">
        <title>Trachymyrmex septentrionalis WGS genome.</title>
        <authorList>
            <person name="Nygaard S."/>
            <person name="Hu H."/>
            <person name="Boomsma J."/>
            <person name="Zhang G."/>
        </authorList>
    </citation>
    <scope>NUCLEOTIDE SEQUENCE [LARGE SCALE GENOMIC DNA]</scope>
    <source>
        <strain evidence="1">Tsep2-gDNA-1</strain>
        <tissue evidence="1">Whole body</tissue>
    </source>
</reference>
<name>A0A195FTV0_9HYME</name>
<dbReference type="Proteomes" id="UP000078541">
    <property type="component" value="Unassembled WGS sequence"/>
</dbReference>
<feature type="non-terminal residue" evidence="1">
    <location>
        <position position="1"/>
    </location>
</feature>